<dbReference type="InterPro" id="IPR006311">
    <property type="entry name" value="TAT_signal"/>
</dbReference>
<dbReference type="Pfam" id="PF07394">
    <property type="entry name" value="DUF1501"/>
    <property type="match status" value="1"/>
</dbReference>
<dbReference type="PANTHER" id="PTHR43737:SF1">
    <property type="entry name" value="DUF1501 DOMAIN-CONTAINING PROTEIN"/>
    <property type="match status" value="1"/>
</dbReference>
<dbReference type="PROSITE" id="PS51318">
    <property type="entry name" value="TAT"/>
    <property type="match status" value="1"/>
</dbReference>
<evidence type="ECO:0000313" key="2">
    <source>
        <dbReference type="Proteomes" id="UP000284120"/>
    </source>
</evidence>
<dbReference type="EMBL" id="SAYW01000004">
    <property type="protein sequence ID" value="RWU06525.1"/>
    <property type="molecule type" value="Genomic_DNA"/>
</dbReference>
<dbReference type="InterPro" id="IPR010869">
    <property type="entry name" value="DUF1501"/>
</dbReference>
<evidence type="ECO:0000313" key="1">
    <source>
        <dbReference type="EMBL" id="RWU06525.1"/>
    </source>
</evidence>
<dbReference type="OrthoDB" id="9779968at2"/>
<dbReference type="RefSeq" id="WP_113648134.1">
    <property type="nucleotide sequence ID" value="NZ_QMHN01000004.1"/>
</dbReference>
<protein>
    <submittedName>
        <fullName evidence="1">DUF1501 domain-containing protein</fullName>
    </submittedName>
</protein>
<accession>A0A443YRY0</accession>
<sequence>MVSRRGFLKAGGLALFGIGLGGIPGFLADAVASTVTPSLFKKRKILVCIFQRGAMDGLMAVTPFTDNFLKAARPSLFMTAAKGNGNDKPLIDLDGRFGLHPSMAAFEPMFREKRLGIVHGIGSPNNTRSHFDAQDFMESGTPFKKGTTSGWLNRAVGLLGHDAATPFQGVSITSSLPRSFYGENPAVAIRNLSDFNIQMRGNVAGAKMASKSFEDLYDQTSSNLLKNTGKESFDAIKMLQKTDVRNYKPENNVVYPTTALGNSLKQIAQLIKMDVGMEVAFAESGGWDTHFNQGKDTGVFARNVNDLSNCMMAFWNDLAKYQDEVTVMTMTEFGRTVAQNGTGGTDHGRGSCNFILGNSVNGGLVHGLVNPLSKDNLEDGRDLAVTTDFRSVFSEVADTHLGIANDKVLFPDFDGKKIGVMRA</sequence>
<proteinExistence type="predicted"/>
<organism evidence="1 2">
    <name type="scientific">Pedobacter chitinilyticus</name>
    <dbReference type="NCBI Taxonomy" id="2233776"/>
    <lineage>
        <taxon>Bacteria</taxon>
        <taxon>Pseudomonadati</taxon>
        <taxon>Bacteroidota</taxon>
        <taxon>Sphingobacteriia</taxon>
        <taxon>Sphingobacteriales</taxon>
        <taxon>Sphingobacteriaceae</taxon>
        <taxon>Pedobacter</taxon>
    </lineage>
</organism>
<dbReference type="Proteomes" id="UP000284120">
    <property type="component" value="Unassembled WGS sequence"/>
</dbReference>
<reference evidence="1 2" key="1">
    <citation type="submission" date="2018-06" db="EMBL/GenBank/DDBJ databases">
        <title>Pedobacter endophyticus sp. nov., an endophytic bacterium isolated from a leaf of Triticum aestivum.</title>
        <authorList>
            <person name="Zhang L."/>
        </authorList>
    </citation>
    <scope>NUCLEOTIDE SEQUENCE [LARGE SCALE GENOMIC DNA]</scope>
    <source>
        <strain evidence="1 2">CM134L-2</strain>
    </source>
</reference>
<dbReference type="AlphaFoldDB" id="A0A443YRY0"/>
<keyword evidence="2" id="KW-1185">Reference proteome</keyword>
<gene>
    <name evidence="1" type="ORF">DPV69_14660</name>
</gene>
<comment type="caution">
    <text evidence="1">The sequence shown here is derived from an EMBL/GenBank/DDBJ whole genome shotgun (WGS) entry which is preliminary data.</text>
</comment>
<name>A0A443YRY0_9SPHI</name>
<dbReference type="PANTHER" id="PTHR43737">
    <property type="entry name" value="BLL7424 PROTEIN"/>
    <property type="match status" value="1"/>
</dbReference>